<evidence type="ECO:0000256" key="1">
    <source>
        <dbReference type="ARBA" id="ARBA00008842"/>
    </source>
</evidence>
<organism evidence="2 3">
    <name type="scientific">Rotaria sordida</name>
    <dbReference type="NCBI Taxonomy" id="392033"/>
    <lineage>
        <taxon>Eukaryota</taxon>
        <taxon>Metazoa</taxon>
        <taxon>Spiralia</taxon>
        <taxon>Gnathifera</taxon>
        <taxon>Rotifera</taxon>
        <taxon>Eurotatoria</taxon>
        <taxon>Bdelloidea</taxon>
        <taxon>Philodinida</taxon>
        <taxon>Philodinidae</taxon>
        <taxon>Rotaria</taxon>
    </lineage>
</organism>
<dbReference type="EMBL" id="CAJNOU010004355">
    <property type="protein sequence ID" value="CAF1438177.1"/>
    <property type="molecule type" value="Genomic_DNA"/>
</dbReference>
<dbReference type="PANTHER" id="PTHR10972">
    <property type="entry name" value="OXYSTEROL-BINDING PROTEIN-RELATED"/>
    <property type="match status" value="1"/>
</dbReference>
<dbReference type="PANTHER" id="PTHR10972:SF203">
    <property type="entry name" value="OXYSTEROL-BINDING PROTEIN HOMOLOG 3"/>
    <property type="match status" value="1"/>
</dbReference>
<dbReference type="GO" id="GO:0120009">
    <property type="term" value="P:intermembrane lipid transfer"/>
    <property type="evidence" value="ECO:0007669"/>
    <property type="project" value="UniProtKB-ARBA"/>
</dbReference>
<comment type="similarity">
    <text evidence="1">Belongs to the OSBP family.</text>
</comment>
<dbReference type="Pfam" id="PF01237">
    <property type="entry name" value="Oxysterol_BP"/>
    <property type="match status" value="2"/>
</dbReference>
<comment type="caution">
    <text evidence="2">The sequence shown here is derived from an EMBL/GenBank/DDBJ whole genome shotgun (WGS) entry which is preliminary data.</text>
</comment>
<dbReference type="GO" id="GO:0015485">
    <property type="term" value="F:cholesterol binding"/>
    <property type="evidence" value="ECO:0007669"/>
    <property type="project" value="TreeGrafter"/>
</dbReference>
<proteinExistence type="inferred from homology"/>
<accession>A0A815NIS8</accession>
<dbReference type="AlphaFoldDB" id="A0A815NIS8"/>
<evidence type="ECO:0000313" key="2">
    <source>
        <dbReference type="EMBL" id="CAF1438177.1"/>
    </source>
</evidence>
<dbReference type="SUPFAM" id="SSF144000">
    <property type="entry name" value="Oxysterol-binding protein-like"/>
    <property type="match status" value="1"/>
</dbReference>
<protein>
    <recommendedName>
        <fullName evidence="4">Oxysterol-binding protein</fullName>
    </recommendedName>
</protein>
<dbReference type="Proteomes" id="UP000663889">
    <property type="component" value="Unassembled WGS sequence"/>
</dbReference>
<dbReference type="InterPro" id="IPR000648">
    <property type="entry name" value="Oxysterol-bd"/>
</dbReference>
<dbReference type="Gene3D" id="2.40.160.120">
    <property type="match status" value="1"/>
</dbReference>
<gene>
    <name evidence="2" type="ORF">SEV965_LOCUS33092</name>
</gene>
<evidence type="ECO:0008006" key="4">
    <source>
        <dbReference type="Google" id="ProtNLM"/>
    </source>
</evidence>
<dbReference type="FunFam" id="2.40.160.120:FF:000001">
    <property type="entry name" value="Oxysterol-binding protein"/>
    <property type="match status" value="1"/>
</dbReference>
<evidence type="ECO:0000313" key="3">
    <source>
        <dbReference type="Proteomes" id="UP000663889"/>
    </source>
</evidence>
<reference evidence="2" key="1">
    <citation type="submission" date="2021-02" db="EMBL/GenBank/DDBJ databases">
        <authorList>
            <person name="Nowell W R."/>
        </authorList>
    </citation>
    <scope>NUCLEOTIDE SEQUENCE</scope>
</reference>
<dbReference type="GO" id="GO:0097038">
    <property type="term" value="C:perinuclear endoplasmic reticulum"/>
    <property type="evidence" value="ECO:0007669"/>
    <property type="project" value="TreeGrafter"/>
</dbReference>
<name>A0A815NIS8_9BILA</name>
<dbReference type="GO" id="GO:0005886">
    <property type="term" value="C:plasma membrane"/>
    <property type="evidence" value="ECO:0007669"/>
    <property type="project" value="TreeGrafter"/>
</dbReference>
<dbReference type="GO" id="GO:0005829">
    <property type="term" value="C:cytosol"/>
    <property type="evidence" value="ECO:0007669"/>
    <property type="project" value="TreeGrafter"/>
</dbReference>
<sequence>MRKAIGKDLSRVAMPVILNEPLGLLQKLCEEMEYSDLLDRASQTDDVYLRETYEYIREDKGWKFIAEQVSHHPPISVCICISSNFIFSQKLQAKVKFREIFPDSLNILIFPKYNETITWNKYTICIHNVLSSERWIDHYGDVLVESSFGNKARISFIQSNYRTRLSNVAGDIEDSTGKVVHKIFGDWHENVFLSK</sequence>
<dbReference type="InterPro" id="IPR037239">
    <property type="entry name" value="OSBP_sf"/>
</dbReference>